<comment type="caution">
    <text evidence="3">The sequence shown here is derived from an EMBL/GenBank/DDBJ whole genome shotgun (WGS) entry which is preliminary data.</text>
</comment>
<evidence type="ECO:0000256" key="1">
    <source>
        <dbReference type="SAM" id="MobiDB-lite"/>
    </source>
</evidence>
<dbReference type="SUPFAM" id="SSF81383">
    <property type="entry name" value="F-box domain"/>
    <property type="match status" value="1"/>
</dbReference>
<name>A0ABR3GES2_9PEZI</name>
<dbReference type="EMBL" id="JBBBZM010000094">
    <property type="protein sequence ID" value="KAL0634457.1"/>
    <property type="molecule type" value="Genomic_DNA"/>
</dbReference>
<dbReference type="Proteomes" id="UP001447188">
    <property type="component" value="Unassembled WGS sequence"/>
</dbReference>
<keyword evidence="4" id="KW-1185">Reference proteome</keyword>
<sequence>MPKRPASEPPGPPPKRLRPNFVPHIKRLSDELFLRIASFLPIIDLTSCQMVSKRFSRIAIDGQIWKALFYRRFVRPRASRIPGVSRAPASSLHYSSRNSRWLEDEGLVRTSATNWKELYKLRHNWNRGICGVSEIDITANALPPPIPPLLVRLHEGVVFTADLTRGLRAWKLRRNSEEILIASGDLYQGSADLDAYGAPTAMAVDEDSNTKKAVNIVVGFERGGFGVYQLDMSRSSSTFTLRYIHPRNNLSPGNSSHGPMITSIAYCTPCLLTMTASQVFTVYRFTGSADIGEGKDIPDAHSRMMHAPKILSSLRSHTVWPPLSLSLRRSAQNSVIACIVYAFPLYVAGWSVGIQELRFSDDADRVMDSRIATAVPSGFNPLSATAGSSPASSPTSRSGTGSRSQSLTNTTPLAQPTCLSYAHP</sequence>
<dbReference type="InterPro" id="IPR001810">
    <property type="entry name" value="F-box_dom"/>
</dbReference>
<evidence type="ECO:0000313" key="4">
    <source>
        <dbReference type="Proteomes" id="UP001447188"/>
    </source>
</evidence>
<evidence type="ECO:0000313" key="3">
    <source>
        <dbReference type="EMBL" id="KAL0634457.1"/>
    </source>
</evidence>
<dbReference type="PROSITE" id="PS50181">
    <property type="entry name" value="FBOX"/>
    <property type="match status" value="1"/>
</dbReference>
<dbReference type="SMART" id="SM00256">
    <property type="entry name" value="FBOX"/>
    <property type="match status" value="1"/>
</dbReference>
<feature type="domain" description="F-box" evidence="2">
    <location>
        <begin position="22"/>
        <end position="68"/>
    </location>
</feature>
<organism evidence="3 4">
    <name type="scientific">Discina gigas</name>
    <dbReference type="NCBI Taxonomy" id="1032678"/>
    <lineage>
        <taxon>Eukaryota</taxon>
        <taxon>Fungi</taxon>
        <taxon>Dikarya</taxon>
        <taxon>Ascomycota</taxon>
        <taxon>Pezizomycotina</taxon>
        <taxon>Pezizomycetes</taxon>
        <taxon>Pezizales</taxon>
        <taxon>Discinaceae</taxon>
        <taxon>Discina</taxon>
    </lineage>
</organism>
<dbReference type="Pfam" id="PF25499">
    <property type="entry name" value="Beta-prop_pof12"/>
    <property type="match status" value="1"/>
</dbReference>
<evidence type="ECO:0000259" key="2">
    <source>
        <dbReference type="PROSITE" id="PS50181"/>
    </source>
</evidence>
<dbReference type="Gene3D" id="1.20.1280.50">
    <property type="match status" value="1"/>
</dbReference>
<accession>A0ABR3GES2</accession>
<feature type="compositionally biased region" description="Polar residues" evidence="1">
    <location>
        <begin position="405"/>
        <end position="418"/>
    </location>
</feature>
<feature type="compositionally biased region" description="Low complexity" evidence="1">
    <location>
        <begin position="383"/>
        <end position="404"/>
    </location>
</feature>
<dbReference type="Pfam" id="PF12937">
    <property type="entry name" value="F-box-like"/>
    <property type="match status" value="1"/>
</dbReference>
<protein>
    <recommendedName>
        <fullName evidence="2">F-box domain-containing protein</fullName>
    </recommendedName>
</protein>
<reference evidence="3 4" key="1">
    <citation type="submission" date="2024-02" db="EMBL/GenBank/DDBJ databases">
        <title>Discinaceae phylogenomics.</title>
        <authorList>
            <person name="Dirks A.C."/>
            <person name="James T.Y."/>
        </authorList>
    </citation>
    <scope>NUCLEOTIDE SEQUENCE [LARGE SCALE GENOMIC DNA]</scope>
    <source>
        <strain evidence="3 4">ACD0624</strain>
    </source>
</reference>
<gene>
    <name evidence="3" type="ORF">Q9L58_006628</name>
</gene>
<feature type="region of interest" description="Disordered" evidence="1">
    <location>
        <begin position="382"/>
        <end position="424"/>
    </location>
</feature>
<proteinExistence type="predicted"/>
<dbReference type="InterPro" id="IPR036047">
    <property type="entry name" value="F-box-like_dom_sf"/>
</dbReference>